<name>A0ACA9K182_9GLOM</name>
<comment type="caution">
    <text evidence="1">The sequence shown here is derived from an EMBL/GenBank/DDBJ whole genome shotgun (WGS) entry which is preliminary data.</text>
</comment>
<organism evidence="1 2">
    <name type="scientific">Acaulospora colombiana</name>
    <dbReference type="NCBI Taxonomy" id="27376"/>
    <lineage>
        <taxon>Eukaryota</taxon>
        <taxon>Fungi</taxon>
        <taxon>Fungi incertae sedis</taxon>
        <taxon>Mucoromycota</taxon>
        <taxon>Glomeromycotina</taxon>
        <taxon>Glomeromycetes</taxon>
        <taxon>Diversisporales</taxon>
        <taxon>Acaulosporaceae</taxon>
        <taxon>Acaulospora</taxon>
    </lineage>
</organism>
<evidence type="ECO:0000313" key="2">
    <source>
        <dbReference type="Proteomes" id="UP000789525"/>
    </source>
</evidence>
<keyword evidence="2" id="KW-1185">Reference proteome</keyword>
<accession>A0ACA9K182</accession>
<evidence type="ECO:0000313" key="1">
    <source>
        <dbReference type="EMBL" id="CAG8446359.1"/>
    </source>
</evidence>
<dbReference type="Proteomes" id="UP000789525">
    <property type="component" value="Unassembled WGS sequence"/>
</dbReference>
<protein>
    <submittedName>
        <fullName evidence="1">17287_t:CDS:1</fullName>
    </submittedName>
</protein>
<reference evidence="1" key="1">
    <citation type="submission" date="2021-06" db="EMBL/GenBank/DDBJ databases">
        <authorList>
            <person name="Kallberg Y."/>
            <person name="Tangrot J."/>
            <person name="Rosling A."/>
        </authorList>
    </citation>
    <scope>NUCLEOTIDE SEQUENCE</scope>
    <source>
        <strain evidence="1">CL356</strain>
    </source>
</reference>
<gene>
    <name evidence="1" type="ORF">ACOLOM_LOCUS534</name>
</gene>
<dbReference type="EMBL" id="CAJVPT010000544">
    <property type="protein sequence ID" value="CAG8446359.1"/>
    <property type="molecule type" value="Genomic_DNA"/>
</dbReference>
<proteinExistence type="predicted"/>
<sequence>MPFGSVAQGRGPSTTPEGGQAVNCKLFASSGGGISLRLASTSFSC</sequence>